<dbReference type="Pfam" id="PF20242">
    <property type="entry name" value="Emfourin"/>
    <property type="match status" value="1"/>
</dbReference>
<dbReference type="InterPro" id="IPR049457">
    <property type="entry name" value="Emfourin"/>
</dbReference>
<dbReference type="RefSeq" id="WP_183418205.1">
    <property type="nucleotide sequence ID" value="NZ_JACHXY010000001.1"/>
</dbReference>
<organism evidence="1 2">
    <name type="scientific">Microbacterium proteolyticum</name>
    <dbReference type="NCBI Taxonomy" id="1572644"/>
    <lineage>
        <taxon>Bacteria</taxon>
        <taxon>Bacillati</taxon>
        <taxon>Actinomycetota</taxon>
        <taxon>Actinomycetes</taxon>
        <taxon>Micrococcales</taxon>
        <taxon>Microbacteriaceae</taxon>
        <taxon>Microbacterium</taxon>
    </lineage>
</organism>
<gene>
    <name evidence="1" type="ORF">FHS07_000360</name>
</gene>
<evidence type="ECO:0000313" key="1">
    <source>
        <dbReference type="EMBL" id="MBB3156676.1"/>
    </source>
</evidence>
<dbReference type="Proteomes" id="UP000543579">
    <property type="component" value="Unassembled WGS sequence"/>
</dbReference>
<accession>A0A7W5CFD5</accession>
<protein>
    <submittedName>
        <fullName evidence="1">Uncharacterized protein</fullName>
    </submittedName>
</protein>
<sequence length="108" mass="12058">MPQPEADSDDRLTIIVVRSGGIAGLSRQWRAEADADHAPRWRELVESCPWDAAPVPTAGADRYQWRIEVHHGEAPVHQARLGDGQIEGAWRTLVDEVRQAAHPQPRGR</sequence>
<evidence type="ECO:0000313" key="2">
    <source>
        <dbReference type="Proteomes" id="UP000543579"/>
    </source>
</evidence>
<dbReference type="EMBL" id="JACHXY010000001">
    <property type="protein sequence ID" value="MBB3156676.1"/>
    <property type="molecule type" value="Genomic_DNA"/>
</dbReference>
<dbReference type="AlphaFoldDB" id="A0A7W5CFD5"/>
<reference evidence="1 2" key="1">
    <citation type="submission" date="2020-08" db="EMBL/GenBank/DDBJ databases">
        <title>Genomic Encyclopedia of Type Strains, Phase III (KMG-III): the genomes of soil and plant-associated and newly described type strains.</title>
        <authorList>
            <person name="Whitman W."/>
        </authorList>
    </citation>
    <scope>NUCLEOTIDE SEQUENCE [LARGE SCALE GENOMIC DNA]</scope>
    <source>
        <strain evidence="1 2">CECT 8356</strain>
    </source>
</reference>
<name>A0A7W5CFD5_9MICO</name>
<proteinExistence type="predicted"/>
<comment type="caution">
    <text evidence="1">The sequence shown here is derived from an EMBL/GenBank/DDBJ whole genome shotgun (WGS) entry which is preliminary data.</text>
</comment>